<gene>
    <name evidence="1" type="ORF">PSYMO_11535</name>
</gene>
<accession>A0A656G8N5</accession>
<dbReference type="Proteomes" id="UP000003465">
    <property type="component" value="Unassembled WGS sequence"/>
</dbReference>
<feature type="non-terminal residue" evidence="1">
    <location>
        <position position="278"/>
    </location>
</feature>
<protein>
    <submittedName>
        <fullName evidence="1">Uncharacterized protein</fullName>
    </submittedName>
</protein>
<organism evidence="1 2">
    <name type="scientific">Pseudomonas amygdali pv. mori str. 301020</name>
    <dbReference type="NCBI Taxonomy" id="629261"/>
    <lineage>
        <taxon>Bacteria</taxon>
        <taxon>Pseudomonadati</taxon>
        <taxon>Pseudomonadota</taxon>
        <taxon>Gammaproteobacteria</taxon>
        <taxon>Pseudomonadales</taxon>
        <taxon>Pseudomonadaceae</taxon>
        <taxon>Pseudomonas</taxon>
        <taxon>Pseudomonas amygdali</taxon>
    </lineage>
</organism>
<dbReference type="AlphaFoldDB" id="A0A656G8N5"/>
<reference evidence="1 2" key="1">
    <citation type="journal article" date="2011" name="PLoS Pathog.">
        <title>Dynamic evolution of pathogenicity revealed by sequencing and comparative genomics of 19 Pseudomonas syringae isolates.</title>
        <authorList>
            <person name="Baltrus D.A."/>
            <person name="Nishimura M.T."/>
            <person name="Romanchuk A."/>
            <person name="Chang J.H."/>
            <person name="Mukhtar M.S."/>
            <person name="Cherkis K."/>
            <person name="Roach J."/>
            <person name="Grant S.R."/>
            <person name="Jones C.D."/>
            <person name="Dangl J.L."/>
        </authorList>
    </citation>
    <scope>NUCLEOTIDE SEQUENCE [LARGE SCALE GENOMIC DNA]</scope>
    <source>
        <strain evidence="1 2">301020</strain>
    </source>
</reference>
<proteinExistence type="predicted"/>
<name>A0A656G8N5_PSEA0</name>
<sequence length="278" mass="30478">MLDAEKLRENAVTSIRLGVEDFQRSQQPANKGGDPARALSAARNLVAGVLLLFKYRLANCVNDPADAAKLLFIPPEVLPHSDGDGGLTWVPVGRFRSNTIDVELIKKRFDAFGITVDWDRFDKLKVCRNDLEHLHPANTLGEVAELVAGLFPVLRDFINANMAQSPAELLGEAWQIMLAHHAFVTGVKADCEAAWQHARVPEGMVPWLDECRCEACGSTLLAPAAASVSAHLKVDRDEERFEYQCHACGEGGLIVPLLIEALNEAYSGDYYSGEEPDV</sequence>
<dbReference type="EMBL" id="AEAG01000449">
    <property type="protein sequence ID" value="EGH22098.1"/>
    <property type="molecule type" value="Genomic_DNA"/>
</dbReference>
<evidence type="ECO:0000313" key="1">
    <source>
        <dbReference type="EMBL" id="EGH22098.1"/>
    </source>
</evidence>
<evidence type="ECO:0000313" key="2">
    <source>
        <dbReference type="Proteomes" id="UP000003465"/>
    </source>
</evidence>
<comment type="caution">
    <text evidence="1">The sequence shown here is derived from an EMBL/GenBank/DDBJ whole genome shotgun (WGS) entry which is preliminary data.</text>
</comment>